<organism evidence="1 2">
    <name type="scientific">Rhabditophanes sp. KR3021</name>
    <dbReference type="NCBI Taxonomy" id="114890"/>
    <lineage>
        <taxon>Eukaryota</taxon>
        <taxon>Metazoa</taxon>
        <taxon>Ecdysozoa</taxon>
        <taxon>Nematoda</taxon>
        <taxon>Chromadorea</taxon>
        <taxon>Rhabditida</taxon>
        <taxon>Tylenchina</taxon>
        <taxon>Panagrolaimomorpha</taxon>
        <taxon>Strongyloidoidea</taxon>
        <taxon>Alloionematidae</taxon>
        <taxon>Rhabditophanes</taxon>
    </lineage>
</organism>
<accession>A0AC35U1C8</accession>
<proteinExistence type="predicted"/>
<dbReference type="WBParaSite" id="RSKR_0000613300.1">
    <property type="protein sequence ID" value="RSKR_0000613300.1"/>
    <property type="gene ID" value="RSKR_0000613300"/>
</dbReference>
<evidence type="ECO:0000313" key="2">
    <source>
        <dbReference type="WBParaSite" id="RSKR_0000613300.1"/>
    </source>
</evidence>
<sequence>MDSNEDNNFPHESSNIEMEETAPLNVILEELISSDDSPLQPLTNSPTTNIGSLNLSASQPNPILARPLLTPTSSMSSSDDDNLKTAHPVSSDENSSSDTGSGQSTAREQEPQLRRQAIEGSRRREAILDRQDTNVSRILRNNGINPDDLRERLYKLEDLMEGSSQIKEQVLEVFGLNAAPPVTNVIPVAQRVIIPATRTDIKVRAFGKLSKVSRGLPVICEDNQPTVEKPFNNHEAFVKAQHSKKINMRQNSQKATLIFPAIAKQVDVSVARSVALSNIRRSMGSQMIRRNTPTPPSDEDNKEFVPQMRKRVQAMEFQLNRESYARTKRMRIGMHDSESSEASSEITPTCRPNLELGRRDPMDDDDNNQPPPDHAQVDAIGDELLKAWTLNASY</sequence>
<evidence type="ECO:0000313" key="1">
    <source>
        <dbReference type="Proteomes" id="UP000095286"/>
    </source>
</evidence>
<dbReference type="Proteomes" id="UP000095286">
    <property type="component" value="Unplaced"/>
</dbReference>
<reference evidence="2" key="1">
    <citation type="submission" date="2016-11" db="UniProtKB">
        <authorList>
            <consortium name="WormBaseParasite"/>
        </authorList>
    </citation>
    <scope>IDENTIFICATION</scope>
    <source>
        <strain evidence="2">KR3021</strain>
    </source>
</reference>
<name>A0AC35U1C8_9BILA</name>
<protein>
    <submittedName>
        <fullName evidence="2">Nbl1_Borealin_N domain-containing protein</fullName>
    </submittedName>
</protein>